<evidence type="ECO:0000313" key="2">
    <source>
        <dbReference type="EMBL" id="MBB6054811.1"/>
    </source>
</evidence>
<keyword evidence="3" id="KW-1185">Reference proteome</keyword>
<reference evidence="2 3" key="1">
    <citation type="submission" date="2020-08" db="EMBL/GenBank/DDBJ databases">
        <title>Genomic Encyclopedia of Type Strains, Phase IV (KMG-IV): sequencing the most valuable type-strain genomes for metagenomic binning, comparative biology and taxonomic classification.</title>
        <authorList>
            <person name="Goeker M."/>
        </authorList>
    </citation>
    <scope>NUCLEOTIDE SEQUENCE [LARGE SCALE GENOMIC DNA]</scope>
    <source>
        <strain evidence="2 3">DSM 22975</strain>
    </source>
</reference>
<dbReference type="InterPro" id="IPR027354">
    <property type="entry name" value="YcgL_dom"/>
</dbReference>
<organism evidence="2 3">
    <name type="scientific">Tolumonas osonensis</name>
    <dbReference type="NCBI Taxonomy" id="675874"/>
    <lineage>
        <taxon>Bacteria</taxon>
        <taxon>Pseudomonadati</taxon>
        <taxon>Pseudomonadota</taxon>
        <taxon>Gammaproteobacteria</taxon>
        <taxon>Aeromonadales</taxon>
        <taxon>Aeromonadaceae</taxon>
        <taxon>Tolumonas</taxon>
    </lineage>
</organism>
<dbReference type="RefSeq" id="WP_188025614.1">
    <property type="nucleotide sequence ID" value="NZ_JACHGR010000002.1"/>
</dbReference>
<gene>
    <name evidence="2" type="ORF">HNR75_000683</name>
</gene>
<dbReference type="AlphaFoldDB" id="A0A841GHU3"/>
<dbReference type="Gene3D" id="3.10.510.20">
    <property type="entry name" value="YcgL domain"/>
    <property type="match status" value="1"/>
</dbReference>
<dbReference type="EMBL" id="JACHGR010000002">
    <property type="protein sequence ID" value="MBB6054811.1"/>
    <property type="molecule type" value="Genomic_DNA"/>
</dbReference>
<proteinExistence type="predicted"/>
<protein>
    <recommendedName>
        <fullName evidence="1">YcgL domain-containing protein</fullName>
    </recommendedName>
</protein>
<dbReference type="PROSITE" id="PS51648">
    <property type="entry name" value="YCGL"/>
    <property type="match status" value="1"/>
</dbReference>
<evidence type="ECO:0000259" key="1">
    <source>
        <dbReference type="PROSITE" id="PS51648"/>
    </source>
</evidence>
<dbReference type="SUPFAM" id="SSF160191">
    <property type="entry name" value="YcgL-like"/>
    <property type="match status" value="1"/>
</dbReference>
<dbReference type="PANTHER" id="PTHR38109:SF1">
    <property type="entry name" value="PROTEIN YCGL"/>
    <property type="match status" value="1"/>
</dbReference>
<dbReference type="PANTHER" id="PTHR38109">
    <property type="entry name" value="PROTEIN YCGL"/>
    <property type="match status" value="1"/>
</dbReference>
<comment type="caution">
    <text evidence="2">The sequence shown here is derived from an EMBL/GenBank/DDBJ whole genome shotgun (WGS) entry which is preliminary data.</text>
</comment>
<dbReference type="InterPro" id="IPR038068">
    <property type="entry name" value="YcgL-like_sf"/>
</dbReference>
<evidence type="ECO:0000313" key="3">
    <source>
        <dbReference type="Proteomes" id="UP000585721"/>
    </source>
</evidence>
<sequence length="95" mass="11145">MICAVYRSRKRPNTYLFLAKKDDFSVIPDELLKIFGKPELTMVLPEDKLGKIAGVSKEKLLQELTTNRYWLWIKQEEDNLLVQHLASLSREDVHE</sequence>
<dbReference type="Proteomes" id="UP000585721">
    <property type="component" value="Unassembled WGS sequence"/>
</dbReference>
<dbReference type="Pfam" id="PF05166">
    <property type="entry name" value="YcgL"/>
    <property type="match status" value="1"/>
</dbReference>
<accession>A0A841GHU3</accession>
<feature type="domain" description="YcgL" evidence="1">
    <location>
        <begin position="1"/>
        <end position="85"/>
    </location>
</feature>
<name>A0A841GHU3_9GAMM</name>